<gene>
    <name evidence="1" type="ORF">CATMQ487_30680</name>
</gene>
<sequence length="818" mass="85027">MPTTPSTASLPPPTTRSTALRRLVALIASSSLLITQTTSLAGPHDEGLAAGRAANPVIRGGITTPSASAAVPGYTSSPGERSFYRQPNLATQGNSLLAACASTPQDPVCQALLGAQASANTARPGLAVDDPSVAAARAINRSPSSQLGDLSAYYSGCSTSVTALPARVEPRSCLRSAEPGSLRCSRQLSVAITRSSSCTPGDWFAHAGSGSAGLDAQCLPDRPLTAQRFRVTQGGSPLAFFDVDLTRPAPFPALVAVLGSSPSALDGQPIREGVWVSDSACSGPVCTLTALIAPERRETCIGGNESVLSCTSVEPFLPTYSACPAGTQGGDLIQAMTCAGDNGCSNTGLDPQRCFAPSSGWTPYTGSDSTGSLASLYWTPASSRSVVGWAVNPLFGPIPTLQLSYEPARSTVTETDRWDDQCPNLAAGGRCTASATSAEVCTHGPATQLIDGAPVTRDCWEYSRSLTCAGWVPADPCAELVAAGCTPQGSSCLHSDPATGACRMVEERFSCPRPAETVTSASGCPTQTFCLNGNCFDTSAPADADFARSITMLEAGRQAGVYLDTDRMEVFRGEGNRCRDRLFTNCCSADTRGGSMHNLAVLGMGSRLVYDLLMNPGNQRFVQQGLQALLMGQGFVGSFSSYGITVAVNGAALPAGSVALYSGESVVVAFDPWTLAVAAVFYAALSLTSCNEDEARLAMKEGAGLCHSVGDWCSTCLRVLGSCVSCTERTTSKCCFNSRLARIINEQGRQQLGKGWGNERSPDCSGFTVAQLQALDFAAMDLSEFYASLVPTLPDAAALQSRVGRRAPSCYYGQGSCP</sequence>
<evidence type="ECO:0008006" key="3">
    <source>
        <dbReference type="Google" id="ProtNLM"/>
    </source>
</evidence>
<dbReference type="RefSeq" id="WP_251969413.1">
    <property type="nucleotide sequence ID" value="NZ_AP025730.1"/>
</dbReference>
<keyword evidence="2" id="KW-1185">Reference proteome</keyword>
<reference evidence="1" key="1">
    <citation type="submission" date="2022-04" db="EMBL/GenBank/DDBJ databases">
        <title>Whole genome sequence of Sphaerotilus sp. FB-5.</title>
        <authorList>
            <person name="Takeda M."/>
            <person name="Narihara S."/>
            <person name="Akimoto M."/>
            <person name="Akimoto R."/>
            <person name="Nishiyashiki S."/>
            <person name="Murakami T."/>
        </authorList>
    </citation>
    <scope>NUCLEOTIDE SEQUENCE</scope>
    <source>
        <strain evidence="1">FB-5</strain>
    </source>
</reference>
<dbReference type="Proteomes" id="UP001057498">
    <property type="component" value="Chromosome"/>
</dbReference>
<dbReference type="NCBIfam" id="NF009012">
    <property type="entry name" value="PRK12355.2-1"/>
    <property type="match status" value="1"/>
</dbReference>
<name>A0ABM7YNP3_9BURK</name>
<dbReference type="Pfam" id="PF06986">
    <property type="entry name" value="F_T4SS_TraN"/>
    <property type="match status" value="2"/>
</dbReference>
<accession>A0ABM7YNP3</accession>
<evidence type="ECO:0000313" key="1">
    <source>
        <dbReference type="EMBL" id="BDI06098.1"/>
    </source>
</evidence>
<evidence type="ECO:0000313" key="2">
    <source>
        <dbReference type="Proteomes" id="UP001057498"/>
    </source>
</evidence>
<proteinExistence type="predicted"/>
<dbReference type="EMBL" id="AP025730">
    <property type="protein sequence ID" value="BDI06098.1"/>
    <property type="molecule type" value="Genomic_DNA"/>
</dbReference>
<protein>
    <recommendedName>
        <fullName evidence="3">Conjugal transfer mating pair stabilization protein TraN</fullName>
    </recommendedName>
</protein>
<dbReference type="InterPro" id="IPR014121">
    <property type="entry name" value="TraN_Ftype"/>
</dbReference>
<organism evidence="1 2">
    <name type="scientific">Sphaerotilus microaerophilus</name>
    <dbReference type="NCBI Taxonomy" id="2914710"/>
    <lineage>
        <taxon>Bacteria</taxon>
        <taxon>Pseudomonadati</taxon>
        <taxon>Pseudomonadota</taxon>
        <taxon>Betaproteobacteria</taxon>
        <taxon>Burkholderiales</taxon>
        <taxon>Sphaerotilaceae</taxon>
        <taxon>Sphaerotilus</taxon>
    </lineage>
</organism>